<dbReference type="PANTHER" id="PTHR13405:SF11">
    <property type="entry name" value="NUCLEAR PORE COMPLEX PROTEIN NUP133"/>
    <property type="match status" value="1"/>
</dbReference>
<name>A0A7S3VQF7_DUNTE</name>
<evidence type="ECO:0000256" key="2">
    <source>
        <dbReference type="ARBA" id="ARBA00005569"/>
    </source>
</evidence>
<evidence type="ECO:0000256" key="5">
    <source>
        <dbReference type="SAM" id="MobiDB-lite"/>
    </source>
</evidence>
<evidence type="ECO:0000256" key="3">
    <source>
        <dbReference type="ARBA" id="ARBA00022448"/>
    </source>
</evidence>
<dbReference type="InterPro" id="IPR015943">
    <property type="entry name" value="WD40/YVTN_repeat-like_dom_sf"/>
</dbReference>
<dbReference type="GO" id="GO:0016973">
    <property type="term" value="P:poly(A)+ mRNA export from nucleus"/>
    <property type="evidence" value="ECO:0007669"/>
    <property type="project" value="TreeGrafter"/>
</dbReference>
<proteinExistence type="inferred from homology"/>
<dbReference type="GO" id="GO:0017056">
    <property type="term" value="F:structural constituent of nuclear pore"/>
    <property type="evidence" value="ECO:0007669"/>
    <property type="project" value="InterPro"/>
</dbReference>
<accession>A0A7S3VQF7</accession>
<dbReference type="InterPro" id="IPR037624">
    <property type="entry name" value="Nup133-like"/>
</dbReference>
<dbReference type="Gene3D" id="2.130.10.10">
    <property type="entry name" value="YVTN repeat-like/Quinoprotein amine dehydrogenase"/>
    <property type="match status" value="1"/>
</dbReference>
<dbReference type="GO" id="GO:0006606">
    <property type="term" value="P:protein import into nucleus"/>
    <property type="evidence" value="ECO:0007669"/>
    <property type="project" value="TreeGrafter"/>
</dbReference>
<comment type="similarity">
    <text evidence="2">Belongs to the nucleoporin Nup133 family.</text>
</comment>
<dbReference type="PANTHER" id="PTHR13405">
    <property type="entry name" value="NUCLEAR PORE COMPLEX PROTEIN NUP133"/>
    <property type="match status" value="1"/>
</dbReference>
<protein>
    <recommendedName>
        <fullName evidence="7">Nucleoporin Nup133/Nup155-like N-terminal domain-containing protein</fullName>
    </recommendedName>
</protein>
<gene>
    <name evidence="6" type="ORF">DTER00134_LOCUS15117</name>
</gene>
<dbReference type="SUPFAM" id="SSF117289">
    <property type="entry name" value="Nucleoporin domain"/>
    <property type="match status" value="1"/>
</dbReference>
<feature type="region of interest" description="Disordered" evidence="5">
    <location>
        <begin position="420"/>
        <end position="454"/>
    </location>
</feature>
<evidence type="ECO:0000256" key="1">
    <source>
        <dbReference type="ARBA" id="ARBA00004123"/>
    </source>
</evidence>
<reference evidence="6" key="1">
    <citation type="submission" date="2021-01" db="EMBL/GenBank/DDBJ databases">
        <authorList>
            <person name="Corre E."/>
            <person name="Pelletier E."/>
            <person name="Niang G."/>
            <person name="Scheremetjew M."/>
            <person name="Finn R."/>
            <person name="Kale V."/>
            <person name="Holt S."/>
            <person name="Cochrane G."/>
            <person name="Meng A."/>
            <person name="Brown T."/>
            <person name="Cohen L."/>
        </authorList>
    </citation>
    <scope>NUCLEOTIDE SEQUENCE</scope>
    <source>
        <strain evidence="6">CCMP1320</strain>
    </source>
</reference>
<comment type="subcellular location">
    <subcellularLocation>
        <location evidence="1">Nucleus</location>
    </subcellularLocation>
</comment>
<evidence type="ECO:0000256" key="4">
    <source>
        <dbReference type="ARBA" id="ARBA00023242"/>
    </source>
</evidence>
<organism evidence="6">
    <name type="scientific">Dunaliella tertiolecta</name>
    <name type="common">Green alga</name>
    <dbReference type="NCBI Taxonomy" id="3047"/>
    <lineage>
        <taxon>Eukaryota</taxon>
        <taxon>Viridiplantae</taxon>
        <taxon>Chlorophyta</taxon>
        <taxon>core chlorophytes</taxon>
        <taxon>Chlorophyceae</taxon>
        <taxon>CS clade</taxon>
        <taxon>Chlamydomonadales</taxon>
        <taxon>Dunaliellaceae</taxon>
        <taxon>Dunaliella</taxon>
    </lineage>
</organism>
<keyword evidence="3" id="KW-0813">Transport</keyword>
<dbReference type="AlphaFoldDB" id="A0A7S3VQF7"/>
<dbReference type="GO" id="GO:0031080">
    <property type="term" value="C:nuclear pore outer ring"/>
    <property type="evidence" value="ECO:0007669"/>
    <property type="project" value="TreeGrafter"/>
</dbReference>
<dbReference type="GO" id="GO:0000972">
    <property type="term" value="P:transcription-dependent tethering of RNA polymerase II gene DNA at nuclear periphery"/>
    <property type="evidence" value="ECO:0007669"/>
    <property type="project" value="TreeGrafter"/>
</dbReference>
<keyword evidence="4" id="KW-0539">Nucleus</keyword>
<evidence type="ECO:0000313" key="6">
    <source>
        <dbReference type="EMBL" id="CAE0500044.1"/>
    </source>
</evidence>
<evidence type="ECO:0008006" key="7">
    <source>
        <dbReference type="Google" id="ProtNLM"/>
    </source>
</evidence>
<dbReference type="EMBL" id="HBIP01025120">
    <property type="protein sequence ID" value="CAE0500044.1"/>
    <property type="molecule type" value="Transcribed_RNA"/>
</dbReference>
<sequence length="1245" mass="132209">MLWGSTLSSNPLPLHITARLQQHGSTEAAAGISHSGFCWVIDGRELLLWRQGETARIRSLLLPSGTPNQKHFVAVLTHPSSSTTTVITCSEAGLLTYWLDANHSVEPVHHQVIVGVDQRNPAGQPQQRTVVTAFTADIPELGASAGGPSFVGMMGSVDGNLFFIQGSPQGIFTKQLAALPSQQTRGVLGTLGSVLSWTYHEAFLPGAKFIKHVSSGATPVAVHVAMDDTVNHLHVYVLTANALECWLVTLGMRPREQLLWSFQSLLAAQGEAHLHAPANASFSVVGSHAYLLVLDKEQNGNTTAYIHKLEVKADAHPLHKYCLPVLGTGSLPPAASGPGHPWEGYQLHASPSIEDAVLLMAPGRRLYEWTARSVPQRQQQLQWQQVEPQPALLLSDDPDTLAVAAVMRRSTHTGAVAELQGSTAAGAKQRRSSGASAMDEDEEEAEALGLAGPLDDGSRLQEGAVWLVMNATYGLLQAGLMSGDEAASKQAAPDQAAQAYGPLTAEQQMHIHQLLDSLINQAAAVQAQQQPLMGLAAGLRKRLHNLGALASSDNMQVFASYSTGLVDMMPKQWALGGLSSTGGGSIAGGLMAQLLAEKEAKHALLLQCLGDGGMLHSLPKDVLRVILENAEKLAVASSVLALHMQVQAEQREAEGMEGYEPLIIQVIHAAGLLTTVSASEPLPPQELFYARPSASIPRLLQALGSAGAQVADQASSGLSRPGDEGARTLIQHTHDLGKLLGAAVAAAHAQRDSMQIAQHVSSAHVCTQLGNPGWLANQSARQALDQLALACQAVRALLLGSPNHPSTTDPLSLMLSQESDLDARTLGTAPALLELALTTFGVVEVLLAGFAAAVAATQQADAKSELLGEYRAARGRCCRTLLADAVLEVQARESAAGVEGMPASDCLIWQVEELAAAHHCFPQLFDASQVLQARDVERGGAATARFHQHMMALGAEEGAAETETFARYCYQRLLDDARPADVLLLPPAFYADLRQFLEERPQHAGLLWPLLLRAGDWSGGAGALALDARAHMAAFPKHNRLLCLSQLSHTAAGEAAATQATSAELQLLSVQSRLHKLAMALELTPPGGSPDLAQVLDVPALVDTALATDASAPAEAKGRAATLALEALAVCPQDVREANRSKFKLSWRHAVEATPWDFLASQLSVAEQAEDWEQAVQQTPVYQAAHVCCGHGAFGFGPSVRDTAPVLEVEGWIGMEWVTKSPGKDLALQAFNLAILQYDAQQREV</sequence>